<dbReference type="GO" id="GO:0006281">
    <property type="term" value="P:DNA repair"/>
    <property type="evidence" value="ECO:0007669"/>
    <property type="project" value="InterPro"/>
</dbReference>
<dbReference type="InterPro" id="IPR038763">
    <property type="entry name" value="DHH_sf"/>
</dbReference>
<dbReference type="SUPFAM" id="SSF64182">
    <property type="entry name" value="DHH phosphoesterases"/>
    <property type="match status" value="1"/>
</dbReference>
<evidence type="ECO:0000313" key="10">
    <source>
        <dbReference type="Proteomes" id="UP000034119"/>
    </source>
</evidence>
<evidence type="ECO:0000259" key="6">
    <source>
        <dbReference type="Pfam" id="PF01368"/>
    </source>
</evidence>
<evidence type="ECO:0000313" key="9">
    <source>
        <dbReference type="EMBL" id="KKW05750.1"/>
    </source>
</evidence>
<keyword evidence="5 9" id="KW-0269">Exonuclease</keyword>
<organism evidence="9 10">
    <name type="scientific">candidate division CPR1 bacterium GW2011_GWC1_49_13</name>
    <dbReference type="NCBI Taxonomy" id="1618342"/>
    <lineage>
        <taxon>Bacteria</taxon>
        <taxon>candidate division CPR1</taxon>
    </lineage>
</organism>
<proteinExistence type="inferred from homology"/>
<dbReference type="InterPro" id="IPR001667">
    <property type="entry name" value="DDH_dom"/>
</dbReference>
<evidence type="ECO:0000256" key="4">
    <source>
        <dbReference type="ARBA" id="ARBA00022801"/>
    </source>
</evidence>
<dbReference type="PATRIC" id="fig|1618342.3.peg.375"/>
<dbReference type="InterPro" id="IPR041122">
    <property type="entry name" value="RecJ_OB"/>
</dbReference>
<dbReference type="InterPro" id="IPR004610">
    <property type="entry name" value="RecJ"/>
</dbReference>
<feature type="domain" description="DHHA1" evidence="7">
    <location>
        <begin position="328"/>
        <end position="416"/>
    </location>
</feature>
<evidence type="ECO:0000256" key="5">
    <source>
        <dbReference type="ARBA" id="ARBA00022839"/>
    </source>
</evidence>
<dbReference type="EMBL" id="LCPW01000009">
    <property type="protein sequence ID" value="KKW05750.1"/>
    <property type="molecule type" value="Genomic_DNA"/>
</dbReference>
<sequence length="538" mass="57875">MSKRWRILNEQTPQDPQGVVAELLKNRGISDPDDFFSPPAPPEFLADLKAYLPDFKEGELKKSAARIKKALKQKEKIVVWGDYDVDGVASTAILWRVLFDLGANVVPYIPDRFKEGYGLNIEGLKRLKEEGASLVVTVDSGITAVEQVAYANSLGLEVVITDHHVKGRKVPPAYAVVHSTLTCGAPLSWILAAQLADFSQVEKELDLVALAVIADLQPVVGANRILLKAGFKVLNRLNRPGLAALAESAGLQGGFLGSYAAGWVLGPRLNAAGRLKDGMEALRLVCTKNLSQAKELADSLGAANAERKKITEEIAGEARLQVGEEGPIVVHSEGWHEGVIGLVAGQLVREYGRPAVVISAGEEFSKGSARSVNGLNIIEALQDYRPHLIDLGGHAAAAGFTLETANLAKFLPAVREGLGSLLRGLDTRPVLKADLRLPLNAVSFELAQLLSDFEPIGLGNPAPLFLAEGAEVISSRSMGKDGKHLSLQVSPGLDVVWFGAGAQELLRGERVSFLFTPEIRRYLGKERLSLRVADLKKV</sequence>
<dbReference type="Pfam" id="PF02272">
    <property type="entry name" value="DHHA1"/>
    <property type="match status" value="1"/>
</dbReference>
<dbReference type="InterPro" id="IPR051673">
    <property type="entry name" value="SSDNA_exonuclease_RecJ"/>
</dbReference>
<evidence type="ECO:0000256" key="2">
    <source>
        <dbReference type="ARBA" id="ARBA00019841"/>
    </source>
</evidence>
<dbReference type="PANTHER" id="PTHR30255:SF2">
    <property type="entry name" value="SINGLE-STRANDED-DNA-SPECIFIC EXONUCLEASE RECJ"/>
    <property type="match status" value="1"/>
</dbReference>
<name>A0A0G1VHN9_9BACT</name>
<keyword evidence="4" id="KW-0378">Hydrolase</keyword>
<dbReference type="Pfam" id="PF01368">
    <property type="entry name" value="DHH"/>
    <property type="match status" value="1"/>
</dbReference>
<dbReference type="Gene3D" id="3.90.1640.30">
    <property type="match status" value="1"/>
</dbReference>
<dbReference type="STRING" id="1618342.UY40_C0009G0003"/>
<protein>
    <recommendedName>
        <fullName evidence="2">Single-stranded-DNA-specific exonuclease RecJ</fullName>
    </recommendedName>
</protein>
<accession>A0A0G1VHN9</accession>
<comment type="caution">
    <text evidence="9">The sequence shown here is derived from an EMBL/GenBank/DDBJ whole genome shotgun (WGS) entry which is preliminary data.</text>
</comment>
<dbReference type="GO" id="GO:0003676">
    <property type="term" value="F:nucleic acid binding"/>
    <property type="evidence" value="ECO:0007669"/>
    <property type="project" value="InterPro"/>
</dbReference>
<evidence type="ECO:0000259" key="8">
    <source>
        <dbReference type="Pfam" id="PF17768"/>
    </source>
</evidence>
<evidence type="ECO:0000256" key="1">
    <source>
        <dbReference type="ARBA" id="ARBA00005915"/>
    </source>
</evidence>
<evidence type="ECO:0000256" key="3">
    <source>
        <dbReference type="ARBA" id="ARBA00022722"/>
    </source>
</evidence>
<gene>
    <name evidence="9" type="ORF">UY40_C0009G0003</name>
</gene>
<dbReference type="NCBIfam" id="TIGR00644">
    <property type="entry name" value="recJ"/>
    <property type="match status" value="1"/>
</dbReference>
<dbReference type="AlphaFoldDB" id="A0A0G1VHN9"/>
<dbReference type="GO" id="GO:0008409">
    <property type="term" value="F:5'-3' exonuclease activity"/>
    <property type="evidence" value="ECO:0007669"/>
    <property type="project" value="InterPro"/>
</dbReference>
<feature type="domain" description="RecJ OB" evidence="8">
    <location>
        <begin position="434"/>
        <end position="534"/>
    </location>
</feature>
<dbReference type="Gene3D" id="3.10.310.30">
    <property type="match status" value="1"/>
</dbReference>
<comment type="similarity">
    <text evidence="1">Belongs to the RecJ family.</text>
</comment>
<dbReference type="Proteomes" id="UP000034119">
    <property type="component" value="Unassembled WGS sequence"/>
</dbReference>
<dbReference type="GO" id="GO:0006310">
    <property type="term" value="P:DNA recombination"/>
    <property type="evidence" value="ECO:0007669"/>
    <property type="project" value="InterPro"/>
</dbReference>
<dbReference type="Pfam" id="PF17768">
    <property type="entry name" value="RecJ_OB"/>
    <property type="match status" value="1"/>
</dbReference>
<keyword evidence="3" id="KW-0540">Nuclease</keyword>
<reference evidence="9 10" key="1">
    <citation type="journal article" date="2015" name="Nature">
        <title>rRNA introns, odd ribosomes, and small enigmatic genomes across a large radiation of phyla.</title>
        <authorList>
            <person name="Brown C.T."/>
            <person name="Hug L.A."/>
            <person name="Thomas B.C."/>
            <person name="Sharon I."/>
            <person name="Castelle C.J."/>
            <person name="Singh A."/>
            <person name="Wilkins M.J."/>
            <person name="Williams K.H."/>
            <person name="Banfield J.F."/>
        </authorList>
    </citation>
    <scope>NUCLEOTIDE SEQUENCE [LARGE SCALE GENOMIC DNA]</scope>
</reference>
<evidence type="ECO:0000259" key="7">
    <source>
        <dbReference type="Pfam" id="PF02272"/>
    </source>
</evidence>
<dbReference type="InterPro" id="IPR003156">
    <property type="entry name" value="DHHA1_dom"/>
</dbReference>
<dbReference type="PANTHER" id="PTHR30255">
    <property type="entry name" value="SINGLE-STRANDED-DNA-SPECIFIC EXONUCLEASE RECJ"/>
    <property type="match status" value="1"/>
</dbReference>
<feature type="domain" description="DDH" evidence="6">
    <location>
        <begin position="76"/>
        <end position="211"/>
    </location>
</feature>